<dbReference type="Pfam" id="PF13401">
    <property type="entry name" value="AAA_22"/>
    <property type="match status" value="1"/>
</dbReference>
<evidence type="ECO:0000256" key="1">
    <source>
        <dbReference type="ARBA" id="ARBA00023125"/>
    </source>
</evidence>
<evidence type="ECO:0000259" key="4">
    <source>
        <dbReference type="PROSITE" id="PS51755"/>
    </source>
</evidence>
<dbReference type="GO" id="GO:0006355">
    <property type="term" value="P:regulation of DNA-templated transcription"/>
    <property type="evidence" value="ECO:0007669"/>
    <property type="project" value="InterPro"/>
</dbReference>
<dbReference type="SUPFAM" id="SSF46894">
    <property type="entry name" value="C-terminal effector domain of the bipartite response regulators"/>
    <property type="match status" value="1"/>
</dbReference>
<proteinExistence type="predicted"/>
<dbReference type="EMBL" id="WWCU01000037">
    <property type="protein sequence ID" value="MYN10407.1"/>
    <property type="molecule type" value="Genomic_DNA"/>
</dbReference>
<dbReference type="AlphaFoldDB" id="A0A7X4KPP9"/>
<protein>
    <submittedName>
        <fullName evidence="5">AAA family ATPase</fullName>
    </submittedName>
</protein>
<dbReference type="Proteomes" id="UP000450676">
    <property type="component" value="Unassembled WGS sequence"/>
</dbReference>
<dbReference type="PANTHER" id="PTHR47691">
    <property type="entry name" value="REGULATOR-RELATED"/>
    <property type="match status" value="1"/>
</dbReference>
<evidence type="ECO:0000313" key="6">
    <source>
        <dbReference type="Proteomes" id="UP000450676"/>
    </source>
</evidence>
<dbReference type="InterPro" id="IPR001867">
    <property type="entry name" value="OmpR/PhoB-type_DNA-bd"/>
</dbReference>
<evidence type="ECO:0000256" key="2">
    <source>
        <dbReference type="PROSITE-ProRule" id="PRU01091"/>
    </source>
</evidence>
<keyword evidence="1 2" id="KW-0238">DNA-binding</keyword>
<name>A0A7X4KPP9_9BURK</name>
<dbReference type="Pfam" id="PF00486">
    <property type="entry name" value="Trans_reg_C"/>
    <property type="match status" value="1"/>
</dbReference>
<dbReference type="InterPro" id="IPR027417">
    <property type="entry name" value="P-loop_NTPase"/>
</dbReference>
<sequence length="958" mass="103281">MTSNHTAILFGAYRLVPSERALFEGGQPVRLSGRAFDLLLALLERPGEVLSKDELIARVWPSTCVEEGNLRVHIGALRRALRDASGSQYVENVVGRGYSFVAPVRRVAQDAGGAAERPAHPPGVQAGPQPEPQPVAHPAPASISPFRIIGRDDTLRHLAVQVPQRRLITLAGPGGIGKTTVALAAAEALAPGFAHGAILVDLAPLTGGAQVTSALALALGMPAMSSDPLSTLVAHLHAMHVLLVLDNCEHLIDSVAALAERLLRQAPRVHMLATSREPLRADAEWVHRLPPLALPPVPSGHGTAALALLAATPAVQLFVERATACMDSFRLHEDNAAAVADICRRLDGIPLAIELAAGRAEFFGVHGLAARLEDCFTVLKRGRRTALPRHQTLRATLDWSYDMLGAAEQAVLRRCAIFRAPFTLDCAADVAQSGGISAEEVLDCIANLAAKSLLSADGGAAQFRLLGTTRAYALDKLRASGELAVVARRYAQRCRDFLRPAQAELERQPLQAWLATYGRSIDHVRAVLDWTLNADGAEGDLALGLELCALSGPLWYQLSLMDEYRSRLQQALELARQAGADALAPQLEMPLALALGHALLHTGDQADNAARTQAFARALELAQQTGDNASRMGALWGCYIDAIFNGDYQLALGYAERFGVAAAGAGGELHQLAHARMLARTMHYLGHQDRARRHIEFVARHPLDRARLSHGRGFQLDQHISTMAIHSRVLWLQGQPEQAMEVARACVETGLQAGHGISLCFAVLAGCTIFTWCGDEAEGQRCTGLMLDHAQRCALPQWHFWGEGYAMAQRLLHGQPPGEKEVFVLQQDRHCGNLQVDVLATLHPRLLTARAIARAEAGCAGWSRAEVMRCQGEALFRAGAVEQAGQLFTLALAIAAEQGALAWELRAATSLAHLRSAQGRRQEARAQLEGIYSRYTEGHATRDLQTARALLDELARPN</sequence>
<dbReference type="Gene3D" id="1.10.10.10">
    <property type="entry name" value="Winged helix-like DNA-binding domain superfamily/Winged helix DNA-binding domain"/>
    <property type="match status" value="1"/>
</dbReference>
<feature type="domain" description="OmpR/PhoB-type" evidence="4">
    <location>
        <begin position="5"/>
        <end position="102"/>
    </location>
</feature>
<feature type="region of interest" description="Disordered" evidence="3">
    <location>
        <begin position="111"/>
        <end position="136"/>
    </location>
</feature>
<gene>
    <name evidence="5" type="ORF">GTP77_24095</name>
</gene>
<dbReference type="SUPFAM" id="SSF52540">
    <property type="entry name" value="P-loop containing nucleoside triphosphate hydrolases"/>
    <property type="match status" value="1"/>
</dbReference>
<dbReference type="PROSITE" id="PS51755">
    <property type="entry name" value="OMPR_PHOB"/>
    <property type="match status" value="1"/>
</dbReference>
<dbReference type="GO" id="GO:0016887">
    <property type="term" value="F:ATP hydrolysis activity"/>
    <property type="evidence" value="ECO:0007669"/>
    <property type="project" value="InterPro"/>
</dbReference>
<dbReference type="SMART" id="SM00862">
    <property type="entry name" value="Trans_reg_C"/>
    <property type="match status" value="1"/>
</dbReference>
<dbReference type="InterPro" id="IPR049945">
    <property type="entry name" value="AAA_22"/>
</dbReference>
<dbReference type="GO" id="GO:0003677">
    <property type="term" value="F:DNA binding"/>
    <property type="evidence" value="ECO:0007669"/>
    <property type="project" value="UniProtKB-UniRule"/>
</dbReference>
<dbReference type="InterPro" id="IPR016032">
    <property type="entry name" value="Sig_transdc_resp-reg_C-effctor"/>
</dbReference>
<dbReference type="Gene3D" id="3.40.50.300">
    <property type="entry name" value="P-loop containing nucleotide triphosphate hydrolases"/>
    <property type="match status" value="1"/>
</dbReference>
<evidence type="ECO:0000256" key="3">
    <source>
        <dbReference type="SAM" id="MobiDB-lite"/>
    </source>
</evidence>
<dbReference type="GO" id="GO:0000160">
    <property type="term" value="P:phosphorelay signal transduction system"/>
    <property type="evidence" value="ECO:0007669"/>
    <property type="project" value="InterPro"/>
</dbReference>
<dbReference type="PANTHER" id="PTHR47691:SF3">
    <property type="entry name" value="HTH-TYPE TRANSCRIPTIONAL REGULATOR RV0890C-RELATED"/>
    <property type="match status" value="1"/>
</dbReference>
<dbReference type="InterPro" id="IPR003593">
    <property type="entry name" value="AAA+_ATPase"/>
</dbReference>
<dbReference type="SUPFAM" id="SSF48452">
    <property type="entry name" value="TPR-like"/>
    <property type="match status" value="1"/>
</dbReference>
<comment type="caution">
    <text evidence="5">The sequence shown here is derived from an EMBL/GenBank/DDBJ whole genome shotgun (WGS) entry which is preliminary data.</text>
</comment>
<feature type="DNA-binding region" description="OmpR/PhoB-type" evidence="2">
    <location>
        <begin position="5"/>
        <end position="102"/>
    </location>
</feature>
<reference evidence="5 6" key="1">
    <citation type="submission" date="2019-12" db="EMBL/GenBank/DDBJ databases">
        <title>Novel species isolated from a subtropical stream in China.</title>
        <authorList>
            <person name="Lu H."/>
        </authorList>
    </citation>
    <scope>NUCLEOTIDE SEQUENCE [LARGE SCALE GENOMIC DNA]</scope>
    <source>
        <strain evidence="5 6">FT127W</strain>
    </source>
</reference>
<evidence type="ECO:0000313" key="5">
    <source>
        <dbReference type="EMBL" id="MYN10407.1"/>
    </source>
</evidence>
<keyword evidence="6" id="KW-1185">Reference proteome</keyword>
<organism evidence="5 6">
    <name type="scientific">Pseudoduganella aquatica</name>
    <dbReference type="NCBI Taxonomy" id="2660641"/>
    <lineage>
        <taxon>Bacteria</taxon>
        <taxon>Pseudomonadati</taxon>
        <taxon>Pseudomonadota</taxon>
        <taxon>Betaproteobacteria</taxon>
        <taxon>Burkholderiales</taxon>
        <taxon>Oxalobacteraceae</taxon>
        <taxon>Telluria group</taxon>
        <taxon>Pseudoduganella</taxon>
    </lineage>
</organism>
<dbReference type="PRINTS" id="PR00364">
    <property type="entry name" value="DISEASERSIST"/>
</dbReference>
<dbReference type="Pfam" id="PF25872">
    <property type="entry name" value="HTH_77"/>
    <property type="match status" value="1"/>
</dbReference>
<dbReference type="RefSeq" id="WP_161074700.1">
    <property type="nucleotide sequence ID" value="NZ_CP086370.1"/>
</dbReference>
<dbReference type="InterPro" id="IPR058852">
    <property type="entry name" value="HTH_77"/>
</dbReference>
<dbReference type="InterPro" id="IPR036388">
    <property type="entry name" value="WH-like_DNA-bd_sf"/>
</dbReference>
<dbReference type="CDD" id="cd00383">
    <property type="entry name" value="trans_reg_C"/>
    <property type="match status" value="1"/>
</dbReference>
<dbReference type="SMART" id="SM00382">
    <property type="entry name" value="AAA"/>
    <property type="match status" value="1"/>
</dbReference>
<dbReference type="InterPro" id="IPR011990">
    <property type="entry name" value="TPR-like_helical_dom_sf"/>
</dbReference>
<accession>A0A7X4KPP9</accession>